<proteinExistence type="inferred from homology"/>
<name>A0A918NR51_9ACTN</name>
<feature type="chain" id="PRO_5037769762" evidence="2">
    <location>
        <begin position="35"/>
        <end position="296"/>
    </location>
</feature>
<keyword evidence="2" id="KW-0732">Signal</keyword>
<reference evidence="4" key="1">
    <citation type="journal article" date="2014" name="Int. J. Syst. Evol. Microbiol.">
        <title>Complete genome sequence of Corynebacterium casei LMG S-19264T (=DSM 44701T), isolated from a smear-ripened cheese.</title>
        <authorList>
            <consortium name="US DOE Joint Genome Institute (JGI-PGF)"/>
            <person name="Walter F."/>
            <person name="Albersmeier A."/>
            <person name="Kalinowski J."/>
            <person name="Ruckert C."/>
        </authorList>
    </citation>
    <scope>NUCLEOTIDE SEQUENCE</scope>
    <source>
        <strain evidence="4">JCM 4790</strain>
    </source>
</reference>
<dbReference type="GO" id="GO:0004553">
    <property type="term" value="F:hydrolase activity, hydrolyzing O-glycosyl compounds"/>
    <property type="evidence" value="ECO:0007669"/>
    <property type="project" value="InterPro"/>
</dbReference>
<dbReference type="EMBL" id="BMVU01000026">
    <property type="protein sequence ID" value="GGX88738.1"/>
    <property type="molecule type" value="Genomic_DNA"/>
</dbReference>
<keyword evidence="4" id="KW-0378">Hydrolase</keyword>
<evidence type="ECO:0000256" key="1">
    <source>
        <dbReference type="ARBA" id="ARBA00006865"/>
    </source>
</evidence>
<evidence type="ECO:0000313" key="4">
    <source>
        <dbReference type="EMBL" id="GGX88738.1"/>
    </source>
</evidence>
<comment type="similarity">
    <text evidence="1">Belongs to the glycosyl hydrolase 16 family.</text>
</comment>
<dbReference type="Proteomes" id="UP000619244">
    <property type="component" value="Unassembled WGS sequence"/>
</dbReference>
<dbReference type="PROSITE" id="PS51257">
    <property type="entry name" value="PROKAR_LIPOPROTEIN"/>
    <property type="match status" value="1"/>
</dbReference>
<feature type="signal peptide" evidence="2">
    <location>
        <begin position="1"/>
        <end position="34"/>
    </location>
</feature>
<dbReference type="AlphaFoldDB" id="A0A918NR51"/>
<feature type="domain" description="GH16" evidence="3">
    <location>
        <begin position="34"/>
        <end position="296"/>
    </location>
</feature>
<dbReference type="InterPro" id="IPR050546">
    <property type="entry name" value="Glycosyl_Hydrlase_16"/>
</dbReference>
<dbReference type="PANTHER" id="PTHR10963">
    <property type="entry name" value="GLYCOSYL HYDROLASE-RELATED"/>
    <property type="match status" value="1"/>
</dbReference>
<evidence type="ECO:0000256" key="2">
    <source>
        <dbReference type="SAM" id="SignalP"/>
    </source>
</evidence>
<dbReference type="Pfam" id="PF00722">
    <property type="entry name" value="Glyco_hydro_16"/>
    <property type="match status" value="1"/>
</dbReference>
<sequence>MPRVPRAARRTGSVLRSAAAVLALCLTVSCSARADQDTDRPRRSADGWRLTWSDEFSGAEGKAPDPEKWVHDLGGEPQWGNKEWQYYTDRTANAATDGDGHLVITARRERLAGMEGCRYGSCDITSARLTTKGTFAQSYGRFEARIRVPEAGETLPAFWMMGDNDDTTAWPGNGEIDVMEVVGGEPGTVYGTVHGPGYGDEGVGGSRTLAEGGHYADAFHTYGVEWTRDRVTWTVDGTAYHSYTREREGGRRWVFDHDFYLLLDLAVGGVWPGPVTEDTALPVRMLVDWVRVYSHA</sequence>
<evidence type="ECO:0000259" key="3">
    <source>
        <dbReference type="PROSITE" id="PS51762"/>
    </source>
</evidence>
<dbReference type="SUPFAM" id="SSF49899">
    <property type="entry name" value="Concanavalin A-like lectins/glucanases"/>
    <property type="match status" value="1"/>
</dbReference>
<accession>A0A918NR51</accession>
<keyword evidence="5" id="KW-1185">Reference proteome</keyword>
<dbReference type="GO" id="GO:0005975">
    <property type="term" value="P:carbohydrate metabolic process"/>
    <property type="evidence" value="ECO:0007669"/>
    <property type="project" value="InterPro"/>
</dbReference>
<organism evidence="4 5">
    <name type="scientific">Streptomyces minutiscleroticus</name>
    <dbReference type="NCBI Taxonomy" id="68238"/>
    <lineage>
        <taxon>Bacteria</taxon>
        <taxon>Bacillati</taxon>
        <taxon>Actinomycetota</taxon>
        <taxon>Actinomycetes</taxon>
        <taxon>Kitasatosporales</taxon>
        <taxon>Streptomycetaceae</taxon>
        <taxon>Streptomyces</taxon>
    </lineage>
</organism>
<gene>
    <name evidence="4" type="ORF">GCM10010358_48370</name>
</gene>
<dbReference type="CDD" id="cd08023">
    <property type="entry name" value="GH16_laminarinase_like"/>
    <property type="match status" value="1"/>
</dbReference>
<dbReference type="Gene3D" id="2.60.120.200">
    <property type="match status" value="1"/>
</dbReference>
<comment type="caution">
    <text evidence="4">The sequence shown here is derived from an EMBL/GenBank/DDBJ whole genome shotgun (WGS) entry which is preliminary data.</text>
</comment>
<dbReference type="InterPro" id="IPR013320">
    <property type="entry name" value="ConA-like_dom_sf"/>
</dbReference>
<dbReference type="InterPro" id="IPR000757">
    <property type="entry name" value="Beta-glucanase-like"/>
</dbReference>
<reference evidence="4" key="2">
    <citation type="submission" date="2020-09" db="EMBL/GenBank/DDBJ databases">
        <authorList>
            <person name="Sun Q."/>
            <person name="Ohkuma M."/>
        </authorList>
    </citation>
    <scope>NUCLEOTIDE SEQUENCE</scope>
    <source>
        <strain evidence="4">JCM 4790</strain>
    </source>
</reference>
<protein>
    <submittedName>
        <fullName evidence="4">Hydrolase</fullName>
    </submittedName>
</protein>
<dbReference type="PROSITE" id="PS51762">
    <property type="entry name" value="GH16_2"/>
    <property type="match status" value="1"/>
</dbReference>
<dbReference type="PANTHER" id="PTHR10963:SF55">
    <property type="entry name" value="GLYCOSIDE HYDROLASE FAMILY 16 PROTEIN"/>
    <property type="match status" value="1"/>
</dbReference>
<evidence type="ECO:0000313" key="5">
    <source>
        <dbReference type="Proteomes" id="UP000619244"/>
    </source>
</evidence>